<feature type="transmembrane region" description="Helical" evidence="2">
    <location>
        <begin position="230"/>
        <end position="248"/>
    </location>
</feature>
<keyword evidence="2" id="KW-1133">Transmembrane helix</keyword>
<proteinExistence type="predicted"/>
<evidence type="ECO:0000313" key="5">
    <source>
        <dbReference type="Proteomes" id="UP001597479"/>
    </source>
</evidence>
<dbReference type="RefSeq" id="WP_377180820.1">
    <property type="nucleotide sequence ID" value="NZ_JBHUOG010000001.1"/>
</dbReference>
<accession>A0ABW5VMT2</accession>
<name>A0ABW5VMT2_9MICO</name>
<dbReference type="EMBL" id="JBHUOG010000001">
    <property type="protein sequence ID" value="MFD2792984.1"/>
    <property type="molecule type" value="Genomic_DNA"/>
</dbReference>
<feature type="transmembrane region" description="Helical" evidence="2">
    <location>
        <begin position="309"/>
        <end position="332"/>
    </location>
</feature>
<dbReference type="Proteomes" id="UP001597479">
    <property type="component" value="Unassembled WGS sequence"/>
</dbReference>
<feature type="transmembrane region" description="Helical" evidence="2">
    <location>
        <begin position="38"/>
        <end position="67"/>
    </location>
</feature>
<keyword evidence="5" id="KW-1185">Reference proteome</keyword>
<feature type="region of interest" description="Disordered" evidence="1">
    <location>
        <begin position="387"/>
        <end position="440"/>
    </location>
</feature>
<protein>
    <submittedName>
        <fullName evidence="4">Type II CAAX prenyl endopeptidase Rce1 family protein</fullName>
    </submittedName>
</protein>
<evidence type="ECO:0000256" key="1">
    <source>
        <dbReference type="SAM" id="MobiDB-lite"/>
    </source>
</evidence>
<sequence length="440" mass="45089">MTDAMTPDAAPPPAVPTHPPREYPQALRGPRHRWWRPLLGLAAVVACTLLLFGAMLMYALAVVIAGAVGVQLPDPSSMTDAWFVSPAGLLVTNLGLTLGIPLALVATWAQVQRAGLVSSVLGRVRWRLLLGGIGVALLLLVPLTLAGDLLLTQTGLAVDAGTGSATGAESGAGGSSGEEESGWWPLTPSSSWLALAAVMVLTTPLQAAGEEYFFRGWLSQWIGSLLRWRWLAIAVPAIVTAFLFALAHGSQSPWLFADRLVFGLIASLLVWRTGGLEIAVALHAANNLLAFSLAIAYDGLEESLLITEVLPVEGAASIIVTIITAVVLLWWARRRRPALVVPEPPATGPGWGPVAGPAAGHMAGPMAGPAAGPAGVVGPGMAAMPAYQPGSVSPGSAQPGSVESGTVESGTVESGTAQPGTAQPGTVESGTVEPAKGETT</sequence>
<evidence type="ECO:0000256" key="2">
    <source>
        <dbReference type="SAM" id="Phobius"/>
    </source>
</evidence>
<feature type="domain" description="CAAX prenyl protease 2/Lysostaphin resistance protein A-like" evidence="3">
    <location>
        <begin position="195"/>
        <end position="289"/>
    </location>
</feature>
<organism evidence="4 5">
    <name type="scientific">Promicromonospora vindobonensis</name>
    <dbReference type="NCBI Taxonomy" id="195748"/>
    <lineage>
        <taxon>Bacteria</taxon>
        <taxon>Bacillati</taxon>
        <taxon>Actinomycetota</taxon>
        <taxon>Actinomycetes</taxon>
        <taxon>Micrococcales</taxon>
        <taxon>Promicromonosporaceae</taxon>
        <taxon>Promicromonospora</taxon>
    </lineage>
</organism>
<feature type="compositionally biased region" description="Pro residues" evidence="1">
    <location>
        <begin position="9"/>
        <end position="18"/>
    </location>
</feature>
<feature type="transmembrane region" description="Helical" evidence="2">
    <location>
        <begin position="128"/>
        <end position="146"/>
    </location>
</feature>
<evidence type="ECO:0000259" key="3">
    <source>
        <dbReference type="Pfam" id="PF02517"/>
    </source>
</evidence>
<feature type="compositionally biased region" description="Polar residues" evidence="1">
    <location>
        <begin position="390"/>
        <end position="429"/>
    </location>
</feature>
<feature type="transmembrane region" description="Helical" evidence="2">
    <location>
        <begin position="87"/>
        <end position="108"/>
    </location>
</feature>
<feature type="transmembrane region" description="Helical" evidence="2">
    <location>
        <begin position="254"/>
        <end position="271"/>
    </location>
</feature>
<evidence type="ECO:0000313" key="4">
    <source>
        <dbReference type="EMBL" id="MFD2792984.1"/>
    </source>
</evidence>
<comment type="caution">
    <text evidence="4">The sequence shown here is derived from an EMBL/GenBank/DDBJ whole genome shotgun (WGS) entry which is preliminary data.</text>
</comment>
<feature type="region of interest" description="Disordered" evidence="1">
    <location>
        <begin position="1"/>
        <end position="23"/>
    </location>
</feature>
<reference evidence="5" key="1">
    <citation type="journal article" date="2019" name="Int. J. Syst. Evol. Microbiol.">
        <title>The Global Catalogue of Microorganisms (GCM) 10K type strain sequencing project: providing services to taxonomists for standard genome sequencing and annotation.</title>
        <authorList>
            <consortium name="The Broad Institute Genomics Platform"/>
            <consortium name="The Broad Institute Genome Sequencing Center for Infectious Disease"/>
            <person name="Wu L."/>
            <person name="Ma J."/>
        </authorList>
    </citation>
    <scope>NUCLEOTIDE SEQUENCE [LARGE SCALE GENOMIC DNA]</scope>
    <source>
        <strain evidence="5">CCM 7044</strain>
    </source>
</reference>
<dbReference type="InterPro" id="IPR003675">
    <property type="entry name" value="Rce1/LyrA-like_dom"/>
</dbReference>
<gene>
    <name evidence="4" type="ORF">ACFS27_05435</name>
</gene>
<keyword evidence="2" id="KW-0812">Transmembrane</keyword>
<keyword evidence="2" id="KW-0472">Membrane</keyword>
<dbReference type="Pfam" id="PF02517">
    <property type="entry name" value="Rce1-like"/>
    <property type="match status" value="1"/>
</dbReference>